<dbReference type="PANTHER" id="PTHR10491">
    <property type="entry name" value="DTDP-4-DEHYDRORHAMNOSE REDUCTASE"/>
    <property type="match status" value="1"/>
</dbReference>
<dbReference type="InterPro" id="IPR029903">
    <property type="entry name" value="RmlD-like-bd"/>
</dbReference>
<comment type="similarity">
    <text evidence="1 2">Belongs to the dTDP-4-dehydrorhamnose reductase family.</text>
</comment>
<evidence type="ECO:0000256" key="2">
    <source>
        <dbReference type="RuleBase" id="RU364082"/>
    </source>
</evidence>
<dbReference type="Pfam" id="PF04321">
    <property type="entry name" value="RmlD_sub_bind"/>
    <property type="match status" value="1"/>
</dbReference>
<comment type="pathway">
    <text evidence="2">Carbohydrate biosynthesis; dTDP-L-rhamnose biosynthesis.</text>
</comment>
<dbReference type="CDD" id="cd05254">
    <property type="entry name" value="dTDP_HR_like_SDR_e"/>
    <property type="match status" value="1"/>
</dbReference>
<dbReference type="GO" id="GO:0019305">
    <property type="term" value="P:dTDP-rhamnose biosynthetic process"/>
    <property type="evidence" value="ECO:0007669"/>
    <property type="project" value="UniProtKB-UniPathway"/>
</dbReference>
<comment type="function">
    <text evidence="2">Catalyzes the reduction of dTDP-6-deoxy-L-lyxo-4-hexulose to yield dTDP-L-rhamnose.</text>
</comment>
<comment type="caution">
    <text evidence="4">The sequence shown here is derived from an EMBL/GenBank/DDBJ whole genome shotgun (WGS) entry which is preliminary data.</text>
</comment>
<dbReference type="InterPro" id="IPR005913">
    <property type="entry name" value="dTDP_dehydrorham_reduct"/>
</dbReference>
<dbReference type="UniPathway" id="UPA00124"/>
<feature type="domain" description="RmlD-like substrate binding" evidence="3">
    <location>
        <begin position="1"/>
        <end position="276"/>
    </location>
</feature>
<dbReference type="GO" id="GO:0008831">
    <property type="term" value="F:dTDP-4-dehydrorhamnose reductase activity"/>
    <property type="evidence" value="ECO:0007669"/>
    <property type="project" value="UniProtKB-EC"/>
</dbReference>
<dbReference type="EMBL" id="DTMQ01000009">
    <property type="protein sequence ID" value="HGE98625.1"/>
    <property type="molecule type" value="Genomic_DNA"/>
</dbReference>
<dbReference type="SUPFAM" id="SSF51735">
    <property type="entry name" value="NAD(P)-binding Rossmann-fold domains"/>
    <property type="match status" value="1"/>
</dbReference>
<keyword evidence="2 4" id="KW-0560">Oxidoreductase</keyword>
<gene>
    <name evidence="4" type="primary">rfbD</name>
    <name evidence="4" type="ORF">ENX07_00920</name>
</gene>
<dbReference type="NCBIfam" id="TIGR01214">
    <property type="entry name" value="rmlD"/>
    <property type="match status" value="1"/>
</dbReference>
<evidence type="ECO:0000259" key="3">
    <source>
        <dbReference type="Pfam" id="PF04321"/>
    </source>
</evidence>
<protein>
    <recommendedName>
        <fullName evidence="2">dTDP-4-dehydrorhamnose reductase</fullName>
        <ecNumber evidence="2">1.1.1.133</ecNumber>
    </recommendedName>
</protein>
<proteinExistence type="inferred from homology"/>
<name>A0A7C3UNN1_UNCW3</name>
<evidence type="ECO:0000313" key="4">
    <source>
        <dbReference type="EMBL" id="HGE98625.1"/>
    </source>
</evidence>
<dbReference type="AlphaFoldDB" id="A0A7C3UNN1"/>
<keyword evidence="2" id="KW-0521">NADP</keyword>
<dbReference type="PANTHER" id="PTHR10491:SF4">
    <property type="entry name" value="METHIONINE ADENOSYLTRANSFERASE 2 SUBUNIT BETA"/>
    <property type="match status" value="1"/>
</dbReference>
<dbReference type="Gene3D" id="3.90.25.10">
    <property type="entry name" value="UDP-galactose 4-epimerase, domain 1"/>
    <property type="match status" value="1"/>
</dbReference>
<dbReference type="GO" id="GO:0005829">
    <property type="term" value="C:cytosol"/>
    <property type="evidence" value="ECO:0007669"/>
    <property type="project" value="TreeGrafter"/>
</dbReference>
<dbReference type="EC" id="1.1.1.133" evidence="2"/>
<sequence>MKVIVTGAKGMLGRELVPYLKARGVRVVEWDLPEWDITKPEISGLIVKEKPEGIIHLAAFTDVDGAEEKREEAYAVNFLGTENLVEKARIINCKFLYLSTDYVFDGEKGTPYREEDPPNPINYYGETKYLGEKAVARLERFFIIRTAWLYSRKGKNFVNAIREKMERDEEIKVVSDQIGSPTYTKDLLEPLFDLLKSEAFGIYHLTNSGFCSWFQFACEIGRILGIEKEIKPITTEESGRRARRPKFSVLANTRYQKVFGKELRSWQLALRECLKENEG</sequence>
<accession>A0A7C3UNN1</accession>
<dbReference type="Gene3D" id="3.40.50.720">
    <property type="entry name" value="NAD(P)-binding Rossmann-like Domain"/>
    <property type="match status" value="1"/>
</dbReference>
<evidence type="ECO:0000256" key="1">
    <source>
        <dbReference type="ARBA" id="ARBA00010944"/>
    </source>
</evidence>
<organism evidence="4">
    <name type="scientific">candidate division WOR-3 bacterium</name>
    <dbReference type="NCBI Taxonomy" id="2052148"/>
    <lineage>
        <taxon>Bacteria</taxon>
        <taxon>Bacteria division WOR-3</taxon>
    </lineage>
</organism>
<dbReference type="InterPro" id="IPR036291">
    <property type="entry name" value="NAD(P)-bd_dom_sf"/>
</dbReference>
<reference evidence="4" key="1">
    <citation type="journal article" date="2020" name="mSystems">
        <title>Genome- and Community-Level Interaction Insights into Carbon Utilization and Element Cycling Functions of Hydrothermarchaeota in Hydrothermal Sediment.</title>
        <authorList>
            <person name="Zhou Z."/>
            <person name="Liu Y."/>
            <person name="Xu W."/>
            <person name="Pan J."/>
            <person name="Luo Z.H."/>
            <person name="Li M."/>
        </authorList>
    </citation>
    <scope>NUCLEOTIDE SEQUENCE [LARGE SCALE GENOMIC DNA]</scope>
    <source>
        <strain evidence="4">SpSt-906</strain>
    </source>
</reference>